<dbReference type="SMART" id="SM00256">
    <property type="entry name" value="FBOX"/>
    <property type="match status" value="1"/>
</dbReference>
<dbReference type="EMBL" id="JAQQBR010000003">
    <property type="protein sequence ID" value="KAK0179326.1"/>
    <property type="molecule type" value="Genomic_DNA"/>
</dbReference>
<accession>A0AA39G1D9</accession>
<evidence type="ECO:0000313" key="3">
    <source>
        <dbReference type="Proteomes" id="UP001168972"/>
    </source>
</evidence>
<dbReference type="Gene3D" id="2.120.10.80">
    <property type="entry name" value="Kelch-type beta propeller"/>
    <property type="match status" value="1"/>
</dbReference>
<evidence type="ECO:0000259" key="1">
    <source>
        <dbReference type="PROSITE" id="PS50181"/>
    </source>
</evidence>
<dbReference type="Pfam" id="PF12937">
    <property type="entry name" value="F-box-like"/>
    <property type="match status" value="1"/>
</dbReference>
<name>A0AA39G1D9_MICHY</name>
<dbReference type="GO" id="GO:1990756">
    <property type="term" value="F:ubiquitin-like ligase-substrate adaptor activity"/>
    <property type="evidence" value="ECO:0007669"/>
    <property type="project" value="TreeGrafter"/>
</dbReference>
<sequence>MTTMACYINSLPDEILEYILNLIPPYKDLTLCTVVCKRWYHAVKRVIEHKQAYFERSVAYGSLLWSSPSPFCNPEKIGKRHSHSACTNENSMYIFGGCTRASTTFNDFWKLDLDTREWERPMPMGNYPSPKAYSSMVYYKKSFIVFGGWASPSSYPIYQRRKLFDELHIYSIVTNTWTCIEALDAPPATSAHSATIHGNIMVVFGGVNDFSNGTNRVWCLNLDTNTWQEQLTSDPKPSPRYGQSQIFLDDKHLLIIGGCIGPNAGIDDAWVLTLEGPKWKWDKVIFNGREWAPMRIWCHQACKVGDHVVLLSKKRQSNQANNASKEFKVRCHGAISLSKNTIQENKPRLLPALDPDENVNGRRGEFPVRLRHRQLDNINPKKPKNVLSIFILNIAKVLNDEHIATWIQHHGIENTGPAERILYSLVLGRGELILFGGVHKSSNDSQSEVENSEVYNDVHFIKAPRYAI</sequence>
<dbReference type="SUPFAM" id="SSF117281">
    <property type="entry name" value="Kelch motif"/>
    <property type="match status" value="1"/>
</dbReference>
<gene>
    <name evidence="2" type="ORF">PV327_005089</name>
</gene>
<protein>
    <recommendedName>
        <fullName evidence="1">F-box domain-containing protein</fullName>
    </recommendedName>
</protein>
<dbReference type="InterPro" id="IPR052821">
    <property type="entry name" value="F-box_only_SRC"/>
</dbReference>
<organism evidence="2 3">
    <name type="scientific">Microctonus hyperodae</name>
    <name type="common">Parasitoid wasp</name>
    <dbReference type="NCBI Taxonomy" id="165561"/>
    <lineage>
        <taxon>Eukaryota</taxon>
        <taxon>Metazoa</taxon>
        <taxon>Ecdysozoa</taxon>
        <taxon>Arthropoda</taxon>
        <taxon>Hexapoda</taxon>
        <taxon>Insecta</taxon>
        <taxon>Pterygota</taxon>
        <taxon>Neoptera</taxon>
        <taxon>Endopterygota</taxon>
        <taxon>Hymenoptera</taxon>
        <taxon>Apocrita</taxon>
        <taxon>Ichneumonoidea</taxon>
        <taxon>Braconidae</taxon>
        <taxon>Euphorinae</taxon>
        <taxon>Microctonus</taxon>
    </lineage>
</organism>
<reference evidence="2" key="1">
    <citation type="journal article" date="2023" name="bioRxiv">
        <title>Scaffold-level genome assemblies of two parasitoid biocontrol wasps reveal the parthenogenesis mechanism and an associated novel virus.</title>
        <authorList>
            <person name="Inwood S."/>
            <person name="Skelly J."/>
            <person name="Guhlin J."/>
            <person name="Harrop T."/>
            <person name="Goldson S."/>
            <person name="Dearden P."/>
        </authorList>
    </citation>
    <scope>NUCLEOTIDE SEQUENCE</scope>
    <source>
        <strain evidence="2">Lincoln</strain>
        <tissue evidence="2">Whole body</tissue>
    </source>
</reference>
<dbReference type="InterPro" id="IPR015915">
    <property type="entry name" value="Kelch-typ_b-propeller"/>
</dbReference>
<dbReference type="PROSITE" id="PS50181">
    <property type="entry name" value="FBOX"/>
    <property type="match status" value="1"/>
</dbReference>
<dbReference type="Gene3D" id="1.20.1280.50">
    <property type="match status" value="1"/>
</dbReference>
<dbReference type="PANTHER" id="PTHR46432">
    <property type="entry name" value="F-BOX ONLY PROTEIN 42"/>
    <property type="match status" value="1"/>
</dbReference>
<dbReference type="InterPro" id="IPR001810">
    <property type="entry name" value="F-box_dom"/>
</dbReference>
<dbReference type="InterPro" id="IPR036047">
    <property type="entry name" value="F-box-like_dom_sf"/>
</dbReference>
<reference evidence="2" key="2">
    <citation type="submission" date="2023-03" db="EMBL/GenBank/DDBJ databases">
        <authorList>
            <person name="Inwood S.N."/>
            <person name="Skelly J.G."/>
            <person name="Guhlin J."/>
            <person name="Harrop T.W.R."/>
            <person name="Goldson S.G."/>
            <person name="Dearden P.K."/>
        </authorList>
    </citation>
    <scope>NUCLEOTIDE SEQUENCE</scope>
    <source>
        <strain evidence="2">Lincoln</strain>
        <tissue evidence="2">Whole body</tissue>
    </source>
</reference>
<dbReference type="PANTHER" id="PTHR46432:SF1">
    <property type="entry name" value="F-BOX ONLY PROTEIN 42"/>
    <property type="match status" value="1"/>
</dbReference>
<dbReference type="Pfam" id="PF13415">
    <property type="entry name" value="Beta-prop_FBX42"/>
    <property type="match status" value="1"/>
</dbReference>
<dbReference type="GO" id="GO:0019005">
    <property type="term" value="C:SCF ubiquitin ligase complex"/>
    <property type="evidence" value="ECO:0007669"/>
    <property type="project" value="TreeGrafter"/>
</dbReference>
<feature type="domain" description="F-box" evidence="1">
    <location>
        <begin position="5"/>
        <end position="57"/>
    </location>
</feature>
<dbReference type="AlphaFoldDB" id="A0AA39G1D9"/>
<proteinExistence type="predicted"/>
<dbReference type="CDD" id="cd22110">
    <property type="entry name" value="F-box_FBXO42"/>
    <property type="match status" value="1"/>
</dbReference>
<dbReference type="SUPFAM" id="SSF81383">
    <property type="entry name" value="F-box domain"/>
    <property type="match status" value="1"/>
</dbReference>
<comment type="caution">
    <text evidence="2">The sequence shown here is derived from an EMBL/GenBank/DDBJ whole genome shotgun (WGS) entry which is preliminary data.</text>
</comment>
<keyword evidence="3" id="KW-1185">Reference proteome</keyword>
<dbReference type="Proteomes" id="UP001168972">
    <property type="component" value="Unassembled WGS sequence"/>
</dbReference>
<evidence type="ECO:0000313" key="2">
    <source>
        <dbReference type="EMBL" id="KAK0179326.1"/>
    </source>
</evidence>